<dbReference type="SUPFAM" id="SSF52047">
    <property type="entry name" value="RNI-like"/>
    <property type="match status" value="1"/>
</dbReference>
<protein>
    <recommendedName>
        <fullName evidence="5">Ran-GTPase activating protein 1 C-terminal domain-containing protein</fullName>
    </recommendedName>
</protein>
<dbReference type="GO" id="GO:0005829">
    <property type="term" value="C:cytosol"/>
    <property type="evidence" value="ECO:0007669"/>
    <property type="project" value="TreeGrafter"/>
</dbReference>
<dbReference type="GO" id="GO:0048471">
    <property type="term" value="C:perinuclear region of cytoplasm"/>
    <property type="evidence" value="ECO:0007669"/>
    <property type="project" value="TreeGrafter"/>
</dbReference>
<dbReference type="InterPro" id="IPR036720">
    <property type="entry name" value="RanGAP1_C_sf"/>
</dbReference>
<keyword evidence="3" id="KW-0677">Repeat</keyword>
<evidence type="ECO:0000256" key="4">
    <source>
        <dbReference type="SAM" id="MobiDB-lite"/>
    </source>
</evidence>
<evidence type="ECO:0000256" key="2">
    <source>
        <dbReference type="ARBA" id="ARBA00022614"/>
    </source>
</evidence>
<dbReference type="SMART" id="SM00368">
    <property type="entry name" value="LRR_RI"/>
    <property type="match status" value="9"/>
</dbReference>
<proteinExistence type="predicted"/>
<dbReference type="InterPro" id="IPR032675">
    <property type="entry name" value="LRR_dom_sf"/>
</dbReference>
<keyword evidence="1" id="KW-0343">GTPase activation</keyword>
<feature type="region of interest" description="Disordered" evidence="4">
    <location>
        <begin position="360"/>
        <end position="391"/>
    </location>
</feature>
<evidence type="ECO:0000256" key="3">
    <source>
        <dbReference type="ARBA" id="ARBA00022737"/>
    </source>
</evidence>
<dbReference type="InterPro" id="IPR009109">
    <property type="entry name" value="Ran_GTPase_activating_1_C"/>
</dbReference>
<keyword evidence="7" id="KW-1185">Reference proteome</keyword>
<dbReference type="Pfam" id="PF13516">
    <property type="entry name" value="LRR_6"/>
    <property type="match status" value="4"/>
</dbReference>
<dbReference type="InterPro" id="IPR027038">
    <property type="entry name" value="RanGap"/>
</dbReference>
<dbReference type="Gene3D" id="1.25.40.200">
    <property type="entry name" value="Ran-GTPase activating protein 1, C-terminal domain"/>
    <property type="match status" value="1"/>
</dbReference>
<evidence type="ECO:0000259" key="5">
    <source>
        <dbReference type="Pfam" id="PF07834"/>
    </source>
</evidence>
<organism evidence="6 7">
    <name type="scientific">Chironomus riparius</name>
    <dbReference type="NCBI Taxonomy" id="315576"/>
    <lineage>
        <taxon>Eukaryota</taxon>
        <taxon>Metazoa</taxon>
        <taxon>Ecdysozoa</taxon>
        <taxon>Arthropoda</taxon>
        <taxon>Hexapoda</taxon>
        <taxon>Insecta</taxon>
        <taxon>Pterygota</taxon>
        <taxon>Neoptera</taxon>
        <taxon>Endopterygota</taxon>
        <taxon>Diptera</taxon>
        <taxon>Nematocera</taxon>
        <taxon>Chironomoidea</taxon>
        <taxon>Chironomidae</taxon>
        <taxon>Chironominae</taxon>
        <taxon>Chironomus</taxon>
    </lineage>
</organism>
<reference evidence="6" key="2">
    <citation type="submission" date="2022-10" db="EMBL/GenBank/DDBJ databases">
        <authorList>
            <consortium name="ENA_rothamsted_submissions"/>
            <consortium name="culmorum"/>
            <person name="King R."/>
        </authorList>
    </citation>
    <scope>NUCLEOTIDE SEQUENCE</scope>
</reference>
<dbReference type="CDD" id="cd00116">
    <property type="entry name" value="LRR_RI"/>
    <property type="match status" value="1"/>
</dbReference>
<dbReference type="GO" id="GO:0005634">
    <property type="term" value="C:nucleus"/>
    <property type="evidence" value="ECO:0007669"/>
    <property type="project" value="TreeGrafter"/>
</dbReference>
<dbReference type="EMBL" id="OU895878">
    <property type="protein sequence ID" value="CAG9802224.1"/>
    <property type="molecule type" value="Genomic_DNA"/>
</dbReference>
<evidence type="ECO:0000256" key="1">
    <source>
        <dbReference type="ARBA" id="ARBA00022468"/>
    </source>
</evidence>
<dbReference type="Gene3D" id="3.80.10.10">
    <property type="entry name" value="Ribonuclease Inhibitor"/>
    <property type="match status" value="1"/>
</dbReference>
<dbReference type="GO" id="GO:0007165">
    <property type="term" value="P:signal transduction"/>
    <property type="evidence" value="ECO:0007669"/>
    <property type="project" value="InterPro"/>
</dbReference>
<sequence>MALFNLSSVSDALQDVSDDTKGVSFVGLARKWETEENVKEVVEAINKCPHLNFLNLEGNTLGCEAAKHIGEALKKHPEFKRAIWKDLFTGRMKTEIPPALIDLSQGIMFANAQLTVLDLSDNALGPNGMTGLVDLIKSSSCYSLEELRLMNCGLGITGAKMLAKSLGECYKGSVIAGKPMELKVFAAGRNRLENDGAKALSAVFEDIQTLEEITIPQNGIYHQGMAALAEALKKNPNMKIINFNDNTITSRGAEVLAEAFYAIENLIEINLGDCLLKDEGGQTLSDVLADCHPDLEVVNLSGNEIGPEVGIALANSMGPKESLKKFLLDSNQFGDEGVEQIQQIMEDFGKLDVLSIEDDEGLADDEDCDEENDETEEGEEEEDYEEENEDDEEVVITGVSNLSESKFETSLDNSILLNSTKIDEDDPVAEFCNAKEPKLVDFEKITDEDKLIAIKDFLSNATEDDYLTHLVFTILKLSSISEESKEAQQIALELFKEAFEYAKTKDRLKSVRNFFLIQLGLLKSEEKMFKPKYDIKSCRAALENAINNNSIPDEEKTIFECFLNAAK</sequence>
<evidence type="ECO:0000313" key="7">
    <source>
        <dbReference type="Proteomes" id="UP001153620"/>
    </source>
</evidence>
<accession>A0A9N9RRE8</accession>
<dbReference type="PANTHER" id="PTHR24113">
    <property type="entry name" value="RAN GTPASE-ACTIVATING PROTEIN 1"/>
    <property type="match status" value="1"/>
</dbReference>
<dbReference type="InterPro" id="IPR001611">
    <property type="entry name" value="Leu-rich_rpt"/>
</dbReference>
<reference evidence="6" key="1">
    <citation type="submission" date="2022-01" db="EMBL/GenBank/DDBJ databases">
        <authorList>
            <person name="King R."/>
        </authorList>
    </citation>
    <scope>NUCLEOTIDE SEQUENCE</scope>
</reference>
<dbReference type="OrthoDB" id="184583at2759"/>
<evidence type="ECO:0000313" key="6">
    <source>
        <dbReference type="EMBL" id="CAG9802224.1"/>
    </source>
</evidence>
<dbReference type="PANTHER" id="PTHR24113:SF12">
    <property type="entry name" value="RAN GTPASE-ACTIVATING PROTEIN 1"/>
    <property type="match status" value="1"/>
</dbReference>
<dbReference type="Proteomes" id="UP001153620">
    <property type="component" value="Chromosome 2"/>
</dbReference>
<gene>
    <name evidence="6" type="ORF">CHIRRI_LOCUS5139</name>
</gene>
<dbReference type="AlphaFoldDB" id="A0A9N9RRE8"/>
<dbReference type="Pfam" id="PF07834">
    <property type="entry name" value="RanGAP1_C"/>
    <property type="match status" value="1"/>
</dbReference>
<keyword evidence="2" id="KW-0433">Leucine-rich repeat</keyword>
<dbReference type="GO" id="GO:0006913">
    <property type="term" value="P:nucleocytoplasmic transport"/>
    <property type="evidence" value="ECO:0007669"/>
    <property type="project" value="TreeGrafter"/>
</dbReference>
<dbReference type="SUPFAM" id="SSF69099">
    <property type="entry name" value="Ran-GTPase activating protein 1 (RanGAP1), C-terminal domain"/>
    <property type="match status" value="1"/>
</dbReference>
<feature type="domain" description="Ran-GTPase activating protein 1 C-terminal" evidence="5">
    <location>
        <begin position="470"/>
        <end position="564"/>
    </location>
</feature>
<name>A0A9N9RRE8_9DIPT</name>
<dbReference type="GO" id="GO:0031267">
    <property type="term" value="F:small GTPase binding"/>
    <property type="evidence" value="ECO:0007669"/>
    <property type="project" value="TreeGrafter"/>
</dbReference>
<dbReference type="GO" id="GO:0005096">
    <property type="term" value="F:GTPase activator activity"/>
    <property type="evidence" value="ECO:0007669"/>
    <property type="project" value="UniProtKB-KW"/>
</dbReference>